<accession>A0A377E9W4</accession>
<dbReference type="Proteomes" id="UP000254088">
    <property type="component" value="Unassembled WGS sequence"/>
</dbReference>
<evidence type="ECO:0000313" key="2">
    <source>
        <dbReference type="Proteomes" id="UP000254088"/>
    </source>
</evidence>
<protein>
    <submittedName>
        <fullName evidence="1">Uncharacterized protein</fullName>
    </submittedName>
</protein>
<reference evidence="1 2" key="1">
    <citation type="submission" date="2018-06" db="EMBL/GenBank/DDBJ databases">
        <authorList>
            <consortium name="Pathogen Informatics"/>
            <person name="Doyle S."/>
        </authorList>
    </citation>
    <scope>NUCLEOTIDE SEQUENCE [LARGE SCALE GENOMIC DNA]</scope>
    <source>
        <strain evidence="1 2">NCTC10429</strain>
    </source>
</reference>
<name>A0A377E9W4_ECOLX</name>
<sequence>MNTDTITDSSADDPTKALCSLSQNWWLFVLRGGLGIDF</sequence>
<dbReference type="EMBL" id="UGEX01000005">
    <property type="protein sequence ID" value="STM59772.1"/>
    <property type="molecule type" value="Genomic_DNA"/>
</dbReference>
<proteinExistence type="predicted"/>
<gene>
    <name evidence="1" type="ORF">NCTC10429_06430</name>
</gene>
<dbReference type="AlphaFoldDB" id="A0A377E9W4"/>
<organism evidence="1 2">
    <name type="scientific">Escherichia coli</name>
    <dbReference type="NCBI Taxonomy" id="562"/>
    <lineage>
        <taxon>Bacteria</taxon>
        <taxon>Pseudomonadati</taxon>
        <taxon>Pseudomonadota</taxon>
        <taxon>Gammaproteobacteria</taxon>
        <taxon>Enterobacterales</taxon>
        <taxon>Enterobacteriaceae</taxon>
        <taxon>Escherichia</taxon>
    </lineage>
</organism>
<evidence type="ECO:0000313" key="1">
    <source>
        <dbReference type="EMBL" id="STM59772.1"/>
    </source>
</evidence>